<evidence type="ECO:0000256" key="1">
    <source>
        <dbReference type="SAM" id="MobiDB-lite"/>
    </source>
</evidence>
<accession>A0A0C2X2N5</accession>
<feature type="region of interest" description="Disordered" evidence="1">
    <location>
        <begin position="1"/>
        <end position="69"/>
    </location>
</feature>
<feature type="compositionally biased region" description="Basic and acidic residues" evidence="1">
    <location>
        <begin position="47"/>
        <end position="60"/>
    </location>
</feature>
<proteinExistence type="predicted"/>
<feature type="compositionally biased region" description="Polar residues" evidence="1">
    <location>
        <begin position="14"/>
        <end position="26"/>
    </location>
</feature>
<evidence type="ECO:0000313" key="3">
    <source>
        <dbReference type="Proteomes" id="UP000054549"/>
    </source>
</evidence>
<dbReference type="HOGENOM" id="CLU_2372332_0_0_1"/>
<name>A0A0C2X2N5_AMAMK</name>
<reference evidence="2 3" key="1">
    <citation type="submission" date="2014-04" db="EMBL/GenBank/DDBJ databases">
        <title>Evolutionary Origins and Diversification of the Mycorrhizal Mutualists.</title>
        <authorList>
            <consortium name="DOE Joint Genome Institute"/>
            <consortium name="Mycorrhizal Genomics Consortium"/>
            <person name="Kohler A."/>
            <person name="Kuo A."/>
            <person name="Nagy L.G."/>
            <person name="Floudas D."/>
            <person name="Copeland A."/>
            <person name="Barry K.W."/>
            <person name="Cichocki N."/>
            <person name="Veneault-Fourrey C."/>
            <person name="LaButti K."/>
            <person name="Lindquist E.A."/>
            <person name="Lipzen A."/>
            <person name="Lundell T."/>
            <person name="Morin E."/>
            <person name="Murat C."/>
            <person name="Riley R."/>
            <person name="Ohm R."/>
            <person name="Sun H."/>
            <person name="Tunlid A."/>
            <person name="Henrissat B."/>
            <person name="Grigoriev I.V."/>
            <person name="Hibbett D.S."/>
            <person name="Martin F."/>
        </authorList>
    </citation>
    <scope>NUCLEOTIDE SEQUENCE [LARGE SCALE GENOMIC DNA]</scope>
    <source>
        <strain evidence="2 3">Koide BX008</strain>
    </source>
</reference>
<evidence type="ECO:0000313" key="2">
    <source>
        <dbReference type="EMBL" id="KIL68397.1"/>
    </source>
</evidence>
<dbReference type="AlphaFoldDB" id="A0A0C2X2N5"/>
<dbReference type="Proteomes" id="UP000054549">
    <property type="component" value="Unassembled WGS sequence"/>
</dbReference>
<sequence length="95" mass="10502">MGVQQSRSQEDDGTQPQQRSKLQQISELLPPTLRLHRDRWSGSSKSASHEVDIQQRRNEDLPENNDDAATSVHNSTVSFPLNCIPVSVLCACGCA</sequence>
<keyword evidence="3" id="KW-1185">Reference proteome</keyword>
<gene>
    <name evidence="2" type="ORF">M378DRAFT_878534</name>
</gene>
<protein>
    <submittedName>
        <fullName evidence="2">Uncharacterized protein</fullName>
    </submittedName>
</protein>
<organism evidence="2 3">
    <name type="scientific">Amanita muscaria (strain Koide BX008)</name>
    <dbReference type="NCBI Taxonomy" id="946122"/>
    <lineage>
        <taxon>Eukaryota</taxon>
        <taxon>Fungi</taxon>
        <taxon>Dikarya</taxon>
        <taxon>Basidiomycota</taxon>
        <taxon>Agaricomycotina</taxon>
        <taxon>Agaricomycetes</taxon>
        <taxon>Agaricomycetidae</taxon>
        <taxon>Agaricales</taxon>
        <taxon>Pluteineae</taxon>
        <taxon>Amanitaceae</taxon>
        <taxon>Amanita</taxon>
    </lineage>
</organism>
<dbReference type="InParanoid" id="A0A0C2X2N5"/>
<dbReference type="EMBL" id="KN818228">
    <property type="protein sequence ID" value="KIL68397.1"/>
    <property type="molecule type" value="Genomic_DNA"/>
</dbReference>